<dbReference type="InterPro" id="IPR008462">
    <property type="entry name" value="CsbD"/>
</dbReference>
<dbReference type="InterPro" id="IPR036629">
    <property type="entry name" value="YjbJ_sf"/>
</dbReference>
<dbReference type="Proteomes" id="UP001223079">
    <property type="component" value="Unassembled WGS sequence"/>
</dbReference>
<gene>
    <name evidence="4" type="ORF">J2S23_000264</name>
</gene>
<evidence type="ECO:0000256" key="2">
    <source>
        <dbReference type="SAM" id="MobiDB-lite"/>
    </source>
</evidence>
<protein>
    <submittedName>
        <fullName evidence="4">Uncharacterized protein YjbJ (UPF0337 family)</fullName>
    </submittedName>
</protein>
<proteinExistence type="inferred from homology"/>
<evidence type="ECO:0000259" key="3">
    <source>
        <dbReference type="Pfam" id="PF05532"/>
    </source>
</evidence>
<comment type="caution">
    <text evidence="4">The sequence shown here is derived from an EMBL/GenBank/DDBJ whole genome shotgun (WGS) entry which is preliminary data.</text>
</comment>
<dbReference type="RefSeq" id="WP_307120963.1">
    <property type="nucleotide sequence ID" value="NZ_JAUSTM010000002.1"/>
</dbReference>
<keyword evidence="5" id="KW-1185">Reference proteome</keyword>
<name>A0ABT9YPB6_9STRE</name>
<dbReference type="Pfam" id="PF05532">
    <property type="entry name" value="CsbD"/>
    <property type="match status" value="1"/>
</dbReference>
<dbReference type="EMBL" id="JAUSTM010000002">
    <property type="protein sequence ID" value="MDQ0221732.1"/>
    <property type="molecule type" value="Genomic_DNA"/>
</dbReference>
<comment type="similarity">
    <text evidence="1">Belongs to the UPF0337 (CsbD) family.</text>
</comment>
<organism evidence="4 5">
    <name type="scientific">Streptococcus moroccensis</name>
    <dbReference type="NCBI Taxonomy" id="1451356"/>
    <lineage>
        <taxon>Bacteria</taxon>
        <taxon>Bacillati</taxon>
        <taxon>Bacillota</taxon>
        <taxon>Bacilli</taxon>
        <taxon>Lactobacillales</taxon>
        <taxon>Streptococcaceae</taxon>
        <taxon>Streptococcus</taxon>
    </lineage>
</organism>
<sequence>MSQEKFDAKLDQAKGSVKEVAGKLTDDKSLEAEGKVDKLSGKAKEVAKDVKDTVTGAVESLKK</sequence>
<accession>A0ABT9YPB6</accession>
<evidence type="ECO:0000313" key="4">
    <source>
        <dbReference type="EMBL" id="MDQ0221732.1"/>
    </source>
</evidence>
<dbReference type="SUPFAM" id="SSF69047">
    <property type="entry name" value="Hypothetical protein YjbJ"/>
    <property type="match status" value="1"/>
</dbReference>
<evidence type="ECO:0000256" key="1">
    <source>
        <dbReference type="ARBA" id="ARBA00009129"/>
    </source>
</evidence>
<evidence type="ECO:0000313" key="5">
    <source>
        <dbReference type="Proteomes" id="UP001223079"/>
    </source>
</evidence>
<dbReference type="Gene3D" id="1.10.1470.10">
    <property type="entry name" value="YjbJ"/>
    <property type="match status" value="1"/>
</dbReference>
<feature type="region of interest" description="Disordered" evidence="2">
    <location>
        <begin position="1"/>
        <end position="24"/>
    </location>
</feature>
<feature type="domain" description="CsbD-like" evidence="3">
    <location>
        <begin position="4"/>
        <end position="54"/>
    </location>
</feature>
<reference evidence="4 5" key="1">
    <citation type="submission" date="2023-07" db="EMBL/GenBank/DDBJ databases">
        <title>Genomic Encyclopedia of Type Strains, Phase IV (KMG-IV): sequencing the most valuable type-strain genomes for metagenomic binning, comparative biology and taxonomic classification.</title>
        <authorList>
            <person name="Goeker M."/>
        </authorList>
    </citation>
    <scope>NUCLEOTIDE SEQUENCE [LARGE SCALE GENOMIC DNA]</scope>
    <source>
        <strain evidence="4 5">DSM 105143</strain>
    </source>
</reference>